<feature type="domain" description="VWA-like" evidence="2">
    <location>
        <begin position="297"/>
        <end position="432"/>
    </location>
</feature>
<evidence type="ECO:0000313" key="5">
    <source>
        <dbReference type="Proteomes" id="UP000823618"/>
    </source>
</evidence>
<dbReference type="InterPro" id="IPR018698">
    <property type="entry name" value="VWA-like_dom"/>
</dbReference>
<evidence type="ECO:0000259" key="2">
    <source>
        <dbReference type="Pfam" id="PF09967"/>
    </source>
</evidence>
<dbReference type="PANTHER" id="PTHR38730">
    <property type="entry name" value="SLL7028 PROTEIN"/>
    <property type="match status" value="1"/>
</dbReference>
<dbReference type="AlphaFoldDB" id="A0A9D9N8J3"/>
<protein>
    <submittedName>
        <fullName evidence="4">Metallopeptidase</fullName>
    </submittedName>
</protein>
<dbReference type="PANTHER" id="PTHR38730:SF1">
    <property type="entry name" value="SLL7028 PROTEIN"/>
    <property type="match status" value="1"/>
</dbReference>
<evidence type="ECO:0000259" key="3">
    <source>
        <dbReference type="Pfam" id="PF13203"/>
    </source>
</evidence>
<dbReference type="Pfam" id="PF09967">
    <property type="entry name" value="DUF2201"/>
    <property type="match status" value="1"/>
</dbReference>
<feature type="compositionally biased region" description="Basic and acidic residues" evidence="1">
    <location>
        <begin position="163"/>
        <end position="175"/>
    </location>
</feature>
<feature type="compositionally biased region" description="Low complexity" evidence="1">
    <location>
        <begin position="189"/>
        <end position="205"/>
    </location>
</feature>
<dbReference type="InterPro" id="IPR025154">
    <property type="entry name" value="Put_metallopeptidase_dom"/>
</dbReference>
<dbReference type="Pfam" id="PF13203">
    <property type="entry name" value="DUF2201_N"/>
    <property type="match status" value="1"/>
</dbReference>
<evidence type="ECO:0000256" key="1">
    <source>
        <dbReference type="SAM" id="MobiDB-lite"/>
    </source>
</evidence>
<accession>A0A9D9N8J3</accession>
<gene>
    <name evidence="4" type="ORF">IAC13_08650</name>
</gene>
<sequence>MVSRNELYLSMRFLDSALGSLSYEMNQNTFFMGTDGSTICYNPRFLMERYGQQPVLVNRAYLHMILHAMFRHIWNREGREEEYWNTACDIAVEAIIDEMDSKAVKRVVSDKREELYKEIKKWYPVLTAESIYQYLTTSTMTWKEFSGISTEFLVDDHSFWQSDNDKGEGENKEQSEQQSKQQSKDFEQQSDNQNQEAQAKQKQWQKITEQMKTNMETFFKQAGEEAGGLLKALKIETRVKQDFRTFLKKFAVIQEEMQVDMDSFDYGFYHFGMEMYGNMPLIEELEYKETAKIEEFVIAIDTSGSCSGAVVEGFVRETFSILKDTENFFQKVCIYVIQCDKEVQEAVCITSQEELEEYLQHFEVKGHGGTDFRPVFTYVNQLQAEGKLKKLKGLLYFTDGCGEYPKKKMPYDTVFVFPERDYMEQNVPAWAMSLILSEDQILRAKEKINEY</sequence>
<dbReference type="EMBL" id="JADIML010000241">
    <property type="protein sequence ID" value="MBO8463985.1"/>
    <property type="molecule type" value="Genomic_DNA"/>
</dbReference>
<reference evidence="4" key="2">
    <citation type="journal article" date="2021" name="PeerJ">
        <title>Extensive microbial diversity within the chicken gut microbiome revealed by metagenomics and culture.</title>
        <authorList>
            <person name="Gilroy R."/>
            <person name="Ravi A."/>
            <person name="Getino M."/>
            <person name="Pursley I."/>
            <person name="Horton D.L."/>
            <person name="Alikhan N.F."/>
            <person name="Baker D."/>
            <person name="Gharbi K."/>
            <person name="Hall N."/>
            <person name="Watson M."/>
            <person name="Adriaenssens E.M."/>
            <person name="Foster-Nyarko E."/>
            <person name="Jarju S."/>
            <person name="Secka A."/>
            <person name="Antonio M."/>
            <person name="Oren A."/>
            <person name="Chaudhuri R.R."/>
            <person name="La Ragione R."/>
            <person name="Hildebrand F."/>
            <person name="Pallen M.J."/>
        </authorList>
    </citation>
    <scope>NUCLEOTIDE SEQUENCE</scope>
    <source>
        <strain evidence="4">E3-2379</strain>
    </source>
</reference>
<proteinExistence type="predicted"/>
<feature type="domain" description="Putative metallopeptidase" evidence="3">
    <location>
        <begin position="14"/>
        <end position="233"/>
    </location>
</feature>
<feature type="region of interest" description="Disordered" evidence="1">
    <location>
        <begin position="163"/>
        <end position="205"/>
    </location>
</feature>
<organism evidence="4 5">
    <name type="scientific">Candidatus Scybalomonas excrementavium</name>
    <dbReference type="NCBI Taxonomy" id="2840943"/>
    <lineage>
        <taxon>Bacteria</taxon>
        <taxon>Bacillati</taxon>
        <taxon>Bacillota</taxon>
        <taxon>Clostridia</taxon>
        <taxon>Lachnospirales</taxon>
        <taxon>Lachnospiraceae</taxon>
        <taxon>Lachnospiraceae incertae sedis</taxon>
        <taxon>Candidatus Scybalomonas</taxon>
    </lineage>
</organism>
<comment type="caution">
    <text evidence="4">The sequence shown here is derived from an EMBL/GenBank/DDBJ whole genome shotgun (WGS) entry which is preliminary data.</text>
</comment>
<name>A0A9D9N8J3_9FIRM</name>
<dbReference type="Proteomes" id="UP000823618">
    <property type="component" value="Unassembled WGS sequence"/>
</dbReference>
<reference evidence="4" key="1">
    <citation type="submission" date="2020-10" db="EMBL/GenBank/DDBJ databases">
        <authorList>
            <person name="Gilroy R."/>
        </authorList>
    </citation>
    <scope>NUCLEOTIDE SEQUENCE</scope>
    <source>
        <strain evidence="4">E3-2379</strain>
    </source>
</reference>
<evidence type="ECO:0000313" key="4">
    <source>
        <dbReference type="EMBL" id="MBO8463985.1"/>
    </source>
</evidence>